<keyword evidence="2" id="KW-1185">Reference proteome</keyword>
<dbReference type="OrthoDB" id="25896at2759"/>
<dbReference type="SUPFAM" id="SSF52540">
    <property type="entry name" value="P-loop containing nucleoside triphosphate hydrolases"/>
    <property type="match status" value="1"/>
</dbReference>
<dbReference type="EMBL" id="BMAV01002705">
    <property type="protein sequence ID" value="GFY41839.1"/>
    <property type="molecule type" value="Genomic_DNA"/>
</dbReference>
<evidence type="ECO:0000313" key="1">
    <source>
        <dbReference type="EMBL" id="GFY41839.1"/>
    </source>
</evidence>
<sequence length="85" mass="9989">MVDDVEKDLKLMGINRWKVIVTDRVSKEEGIELAKKSNPNLDFQKHALPYFETSAKTGYNVDQMFEYIFEFFYPGGLSQPLVRRR</sequence>
<accession>A0A8X7BTV6</accession>
<dbReference type="AlphaFoldDB" id="A0A8X7BTV6"/>
<dbReference type="InterPro" id="IPR027417">
    <property type="entry name" value="P-loop_NTPase"/>
</dbReference>
<name>A0A8X7BTV6_9ARAC</name>
<gene>
    <name evidence="1" type="ORF">TNIN_169331</name>
</gene>
<dbReference type="Pfam" id="PF00071">
    <property type="entry name" value="Ras"/>
    <property type="match status" value="1"/>
</dbReference>
<organism evidence="1 2">
    <name type="scientific">Trichonephila inaurata madagascariensis</name>
    <dbReference type="NCBI Taxonomy" id="2747483"/>
    <lineage>
        <taxon>Eukaryota</taxon>
        <taxon>Metazoa</taxon>
        <taxon>Ecdysozoa</taxon>
        <taxon>Arthropoda</taxon>
        <taxon>Chelicerata</taxon>
        <taxon>Arachnida</taxon>
        <taxon>Araneae</taxon>
        <taxon>Araneomorphae</taxon>
        <taxon>Entelegynae</taxon>
        <taxon>Araneoidea</taxon>
        <taxon>Nephilidae</taxon>
        <taxon>Trichonephila</taxon>
        <taxon>Trichonephila inaurata</taxon>
    </lineage>
</organism>
<reference evidence="1" key="1">
    <citation type="submission" date="2020-08" db="EMBL/GenBank/DDBJ databases">
        <title>Multicomponent nature underlies the extraordinary mechanical properties of spider dragline silk.</title>
        <authorList>
            <person name="Kono N."/>
            <person name="Nakamura H."/>
            <person name="Mori M."/>
            <person name="Yoshida Y."/>
            <person name="Ohtoshi R."/>
            <person name="Malay A.D."/>
            <person name="Moran D.A.P."/>
            <person name="Tomita M."/>
            <person name="Numata K."/>
            <person name="Arakawa K."/>
        </authorList>
    </citation>
    <scope>NUCLEOTIDE SEQUENCE</scope>
</reference>
<evidence type="ECO:0000313" key="2">
    <source>
        <dbReference type="Proteomes" id="UP000886998"/>
    </source>
</evidence>
<dbReference type="GO" id="GO:0005525">
    <property type="term" value="F:GTP binding"/>
    <property type="evidence" value="ECO:0007669"/>
    <property type="project" value="InterPro"/>
</dbReference>
<dbReference type="Proteomes" id="UP000886998">
    <property type="component" value="Unassembled WGS sequence"/>
</dbReference>
<protein>
    <submittedName>
        <fullName evidence="1">Uncharacterized protein</fullName>
    </submittedName>
</protein>
<comment type="caution">
    <text evidence="1">The sequence shown here is derived from an EMBL/GenBank/DDBJ whole genome shotgun (WGS) entry which is preliminary data.</text>
</comment>
<dbReference type="Gene3D" id="3.40.50.300">
    <property type="entry name" value="P-loop containing nucleotide triphosphate hydrolases"/>
    <property type="match status" value="1"/>
</dbReference>
<dbReference type="InterPro" id="IPR001806">
    <property type="entry name" value="Small_GTPase"/>
</dbReference>
<proteinExistence type="predicted"/>
<dbReference type="GO" id="GO:0003924">
    <property type="term" value="F:GTPase activity"/>
    <property type="evidence" value="ECO:0007669"/>
    <property type="project" value="InterPro"/>
</dbReference>